<dbReference type="RefSeq" id="WP_275108920.1">
    <property type="nucleotide sequence ID" value="NZ_JAKJSC010000001.1"/>
</dbReference>
<reference evidence="6 7" key="1">
    <citation type="submission" date="2022-01" db="EMBL/GenBank/DDBJ databases">
        <title>Labilibaculum sp. nov, a marine bacterium isolated from Antarctica.</title>
        <authorList>
            <person name="Dai W."/>
        </authorList>
    </citation>
    <scope>NUCLEOTIDE SEQUENCE [LARGE SCALE GENOMIC DNA]</scope>
    <source>
        <strain evidence="6 7">DW002</strain>
    </source>
</reference>
<dbReference type="HAMAP" id="MF_00063">
    <property type="entry name" value="CysH"/>
    <property type="match status" value="1"/>
</dbReference>
<comment type="caution">
    <text evidence="6">The sequence shown here is derived from an EMBL/GenBank/DDBJ whole genome shotgun (WGS) entry which is preliminary data.</text>
</comment>
<feature type="domain" description="Phosphoadenosine phosphosulphate reductase" evidence="5">
    <location>
        <begin position="33"/>
        <end position="197"/>
    </location>
</feature>
<dbReference type="SUPFAM" id="SSF52402">
    <property type="entry name" value="Adenine nucleotide alpha hydrolases-like"/>
    <property type="match status" value="1"/>
</dbReference>
<keyword evidence="7" id="KW-1185">Reference proteome</keyword>
<dbReference type="PANTHER" id="PTHR46509">
    <property type="entry name" value="PHOSPHOADENOSINE PHOSPHOSULFATE REDUCTASE"/>
    <property type="match status" value="1"/>
</dbReference>
<comment type="cofactor">
    <cofactor evidence="4">
        <name>[4Fe-4S] cluster</name>
        <dbReference type="ChEBI" id="CHEBI:49883"/>
    </cofactor>
    <text evidence="4">Binds 1 [4Fe-4S] cluster per subunit.</text>
</comment>
<dbReference type="Proteomes" id="UP001528920">
    <property type="component" value="Unassembled WGS sequence"/>
</dbReference>
<comment type="subcellular location">
    <subcellularLocation>
        <location evidence="4">Cytoplasm</location>
    </subcellularLocation>
</comment>
<feature type="binding site" evidence="4">
    <location>
        <position position="113"/>
    </location>
    <ligand>
        <name>[4Fe-4S] cluster</name>
        <dbReference type="ChEBI" id="CHEBI:49883"/>
    </ligand>
</feature>
<keyword evidence="4" id="KW-0411">Iron-sulfur</keyword>
<evidence type="ECO:0000313" key="7">
    <source>
        <dbReference type="Proteomes" id="UP001528920"/>
    </source>
</evidence>
<evidence type="ECO:0000256" key="3">
    <source>
        <dbReference type="ARBA" id="ARBA00024327"/>
    </source>
</evidence>
<dbReference type="EC" id="1.8.4.10" evidence="4"/>
<protein>
    <recommendedName>
        <fullName evidence="4">Adenosine 5'-phosphosulfate reductase</fullName>
        <shortName evidence="4">APS reductase</shortName>
        <ecNumber evidence="4">1.8.4.10</ecNumber>
    </recommendedName>
    <alternativeName>
        <fullName evidence="4">5'-adenylylsulfate reductase</fullName>
    </alternativeName>
    <alternativeName>
        <fullName evidence="4">Thioredoxin-dependent 5'-adenylylsulfate reductase</fullName>
    </alternativeName>
</protein>
<proteinExistence type="inferred from homology"/>
<evidence type="ECO:0000256" key="1">
    <source>
        <dbReference type="ARBA" id="ARBA00009732"/>
    </source>
</evidence>
<keyword evidence="4" id="KW-0408">Iron</keyword>
<evidence type="ECO:0000256" key="4">
    <source>
        <dbReference type="HAMAP-Rule" id="MF_00063"/>
    </source>
</evidence>
<feature type="binding site" evidence="4">
    <location>
        <position position="193"/>
    </location>
    <ligand>
        <name>[4Fe-4S] cluster</name>
        <dbReference type="ChEBI" id="CHEBI:49883"/>
    </ligand>
</feature>
<dbReference type="GO" id="GO:0004604">
    <property type="term" value="F:phosphoadenylyl-sulfate reductase (thioredoxin) activity"/>
    <property type="evidence" value="ECO:0007669"/>
    <property type="project" value="UniProtKB-EC"/>
</dbReference>
<dbReference type="InterPro" id="IPR014729">
    <property type="entry name" value="Rossmann-like_a/b/a_fold"/>
</dbReference>
<dbReference type="InterPro" id="IPR004511">
    <property type="entry name" value="PAPS/APS_Rdtase"/>
</dbReference>
<comment type="similarity">
    <text evidence="1 4">Belongs to the PAPS reductase family. CysH subfamily.</text>
</comment>
<dbReference type="Gene3D" id="3.40.50.620">
    <property type="entry name" value="HUPs"/>
    <property type="match status" value="1"/>
</dbReference>
<feature type="binding site" evidence="4">
    <location>
        <position position="112"/>
    </location>
    <ligand>
        <name>[4Fe-4S] cluster</name>
        <dbReference type="ChEBI" id="CHEBI:49883"/>
    </ligand>
</feature>
<comment type="pathway">
    <text evidence="3 4">Sulfur metabolism; hydrogen sulfide biosynthesis; sulfite from sulfate.</text>
</comment>
<gene>
    <name evidence="4" type="primary">cysH</name>
    <name evidence="6" type="ORF">L3049_06115</name>
</gene>
<name>A0ABT5VQ74_9BACT</name>
<sequence length="226" mass="25770">MKANIKELNAKYSPLTPDERIHELYKDFSPNEIMITSSFGTSSILLLHIINSINPQQKVHFLDTSFHFPETLKYKETLKQLYKLDVVDIKPDEYQISFTKKEKVWKSDPDLCCAVNKVGPLASVKSGYKIWISGLMQNQNNVREDFGIFQEADGIIKFHPLIDLTEEEKNKIIKENNLPEHPLFASGYESVGCTHCTIKGKGRSGRWSGKLKTECGLHSKPSKPKE</sequence>
<dbReference type="InterPro" id="IPR002500">
    <property type="entry name" value="PAPS_reduct_dom"/>
</dbReference>
<accession>A0ABT5VQ74</accession>
<keyword evidence="2 4" id="KW-0560">Oxidoreductase</keyword>
<evidence type="ECO:0000256" key="2">
    <source>
        <dbReference type="ARBA" id="ARBA00023002"/>
    </source>
</evidence>
<dbReference type="Pfam" id="PF01507">
    <property type="entry name" value="PAPS_reduct"/>
    <property type="match status" value="1"/>
</dbReference>
<organism evidence="6 7">
    <name type="scientific">Paralabilibaculum antarcticum</name>
    <dbReference type="NCBI Taxonomy" id="2912572"/>
    <lineage>
        <taxon>Bacteria</taxon>
        <taxon>Pseudomonadati</taxon>
        <taxon>Bacteroidota</taxon>
        <taxon>Bacteroidia</taxon>
        <taxon>Marinilabiliales</taxon>
        <taxon>Marinifilaceae</taxon>
        <taxon>Paralabilibaculum</taxon>
    </lineage>
</organism>
<keyword evidence="4" id="KW-0479">Metal-binding</keyword>
<feature type="active site" description="Nucleophile; cysteine thiosulfonate intermediate" evidence="4">
    <location>
        <position position="215"/>
    </location>
</feature>
<comment type="catalytic activity">
    <reaction evidence="4">
        <text>[thioredoxin]-disulfide + sulfite + AMP + 2 H(+) = adenosine 5'-phosphosulfate + [thioredoxin]-dithiol</text>
        <dbReference type="Rhea" id="RHEA:21976"/>
        <dbReference type="Rhea" id="RHEA-COMP:10698"/>
        <dbReference type="Rhea" id="RHEA-COMP:10700"/>
        <dbReference type="ChEBI" id="CHEBI:15378"/>
        <dbReference type="ChEBI" id="CHEBI:17359"/>
        <dbReference type="ChEBI" id="CHEBI:29950"/>
        <dbReference type="ChEBI" id="CHEBI:50058"/>
        <dbReference type="ChEBI" id="CHEBI:58243"/>
        <dbReference type="ChEBI" id="CHEBI:456215"/>
        <dbReference type="EC" id="1.8.4.10"/>
    </reaction>
</comment>
<dbReference type="PIRSF" id="PIRSF000857">
    <property type="entry name" value="PAPS_reductase"/>
    <property type="match status" value="1"/>
</dbReference>
<dbReference type="NCBIfam" id="NF002537">
    <property type="entry name" value="PRK02090.1"/>
    <property type="match status" value="1"/>
</dbReference>
<evidence type="ECO:0000313" key="6">
    <source>
        <dbReference type="EMBL" id="MDE5417578.1"/>
    </source>
</evidence>
<feature type="binding site" evidence="4">
    <location>
        <position position="196"/>
    </location>
    <ligand>
        <name>[4Fe-4S] cluster</name>
        <dbReference type="ChEBI" id="CHEBI:49883"/>
    </ligand>
</feature>
<dbReference type="EMBL" id="JAKJSC010000001">
    <property type="protein sequence ID" value="MDE5417578.1"/>
    <property type="molecule type" value="Genomic_DNA"/>
</dbReference>
<dbReference type="PANTHER" id="PTHR46509:SF1">
    <property type="entry name" value="PHOSPHOADENOSINE PHOSPHOSULFATE REDUCTASE"/>
    <property type="match status" value="1"/>
</dbReference>
<comment type="function">
    <text evidence="4">Catalyzes the formation of sulfite from adenosine 5'-phosphosulfate (APS) using thioredoxin as an electron donor.</text>
</comment>
<evidence type="ECO:0000259" key="5">
    <source>
        <dbReference type="Pfam" id="PF01507"/>
    </source>
</evidence>
<keyword evidence="4" id="KW-0963">Cytoplasm</keyword>